<dbReference type="Proteomes" id="UP001320603">
    <property type="component" value="Chromosome"/>
</dbReference>
<dbReference type="Pfam" id="PF05036">
    <property type="entry name" value="SPOR"/>
    <property type="match status" value="1"/>
</dbReference>
<feature type="domain" description="SPOR" evidence="2">
    <location>
        <begin position="80"/>
        <end position="147"/>
    </location>
</feature>
<feature type="chain" id="PRO_5047550518" evidence="1">
    <location>
        <begin position="21"/>
        <end position="166"/>
    </location>
</feature>
<evidence type="ECO:0000256" key="1">
    <source>
        <dbReference type="SAM" id="SignalP"/>
    </source>
</evidence>
<evidence type="ECO:0000313" key="3">
    <source>
        <dbReference type="EMBL" id="WWV66019.1"/>
    </source>
</evidence>
<reference evidence="3 4" key="1">
    <citation type="submission" date="2024-02" db="EMBL/GenBank/DDBJ databases">
        <title>Whole genome sequencing of Parabacteroides sp. AD58.</title>
        <authorList>
            <person name="Chaplin A.V."/>
            <person name="Pikina A.P."/>
            <person name="Sokolova S.R."/>
            <person name="Korostin D.O."/>
            <person name="Efimov B.A."/>
        </authorList>
    </citation>
    <scope>NUCLEOTIDE SEQUENCE [LARGE SCALE GENOMIC DNA]</scope>
    <source>
        <strain evidence="3 4">AD58</strain>
    </source>
</reference>
<sequence>MRQILILFCLCSLLSVSSWGQTADTGVHVVTIFDEMAKQEPGKGVVTVHQSDAIRALVGAHMYGTNVEQEGETAYLKIQGYRAQVFSGNNQRKSKDEAFRKEKEIKELFPDVPTYVTYNAPFWKLRVGDFRSHEEAYQMMRRLMAAFPDYAKEMYIVKEEVKIPLN</sequence>
<evidence type="ECO:0000259" key="2">
    <source>
        <dbReference type="Pfam" id="PF05036"/>
    </source>
</evidence>
<protein>
    <submittedName>
        <fullName evidence="3">SPOR domain-containing protein</fullName>
    </submittedName>
</protein>
<keyword evidence="1" id="KW-0732">Signal</keyword>
<evidence type="ECO:0000313" key="4">
    <source>
        <dbReference type="Proteomes" id="UP001320603"/>
    </source>
</evidence>
<feature type="signal peptide" evidence="1">
    <location>
        <begin position="1"/>
        <end position="20"/>
    </location>
</feature>
<organism evidence="3 4">
    <name type="scientific">Parabacteroides absconsus</name>
    <dbReference type="NCBI Taxonomy" id="2951805"/>
    <lineage>
        <taxon>Bacteria</taxon>
        <taxon>Pseudomonadati</taxon>
        <taxon>Bacteroidota</taxon>
        <taxon>Bacteroidia</taxon>
        <taxon>Bacteroidales</taxon>
        <taxon>Tannerellaceae</taxon>
        <taxon>Parabacteroides</taxon>
    </lineage>
</organism>
<gene>
    <name evidence="3" type="ORF">NEE14_013625</name>
</gene>
<proteinExistence type="predicted"/>
<accession>A0ABZ2IIZ9</accession>
<keyword evidence="4" id="KW-1185">Reference proteome</keyword>
<dbReference type="EMBL" id="CP146284">
    <property type="protein sequence ID" value="WWV66019.1"/>
    <property type="molecule type" value="Genomic_DNA"/>
</dbReference>
<name>A0ABZ2IIZ9_9BACT</name>
<dbReference type="RefSeq" id="WP_251967200.1">
    <property type="nucleotide sequence ID" value="NZ_CP146284.1"/>
</dbReference>
<dbReference type="InterPro" id="IPR007730">
    <property type="entry name" value="SPOR-like_dom"/>
</dbReference>